<keyword evidence="4" id="KW-1185">Reference proteome</keyword>
<proteinExistence type="predicted"/>
<dbReference type="PROSITE" id="PS51220">
    <property type="entry name" value="NIDO"/>
    <property type="match status" value="1"/>
</dbReference>
<reference evidence="3 4" key="1">
    <citation type="journal article" date="2019" name="Mol. Ecol. Resour.">
        <title>Chromosome-level genome assembly of Triplophysa tibetana, a fish adapted to the harsh high-altitude environment of the Tibetan Plateau.</title>
        <authorList>
            <person name="Yang X."/>
            <person name="Liu H."/>
            <person name="Ma Z."/>
            <person name="Zou Y."/>
            <person name="Zou M."/>
            <person name="Mao Y."/>
            <person name="Li X."/>
            <person name="Wang H."/>
            <person name="Chen T."/>
            <person name="Wang W."/>
            <person name="Yang R."/>
        </authorList>
    </citation>
    <scope>NUCLEOTIDE SEQUENCE [LARGE SCALE GENOMIC DNA]</scope>
    <source>
        <strain evidence="3">TTIB1903HZAU</strain>
        <tissue evidence="3">Muscle</tissue>
    </source>
</reference>
<feature type="chain" id="PRO_5022834762" evidence="1">
    <location>
        <begin position="24"/>
        <end position="291"/>
    </location>
</feature>
<evidence type="ECO:0000259" key="2">
    <source>
        <dbReference type="PROSITE" id="PS51220"/>
    </source>
</evidence>
<gene>
    <name evidence="3" type="ORF">E1301_Tti014806</name>
</gene>
<dbReference type="PANTHER" id="PTHR46160:SF9">
    <property type="entry name" value="PROTEIN PRY2-RELATED"/>
    <property type="match status" value="1"/>
</dbReference>
<dbReference type="SMART" id="SM00539">
    <property type="entry name" value="NIDO"/>
    <property type="match status" value="1"/>
</dbReference>
<dbReference type="InterPro" id="IPR003886">
    <property type="entry name" value="NIDO_dom"/>
</dbReference>
<dbReference type="InterPro" id="IPR052749">
    <property type="entry name" value="Alpha-tectorin"/>
</dbReference>
<dbReference type="PANTHER" id="PTHR46160">
    <property type="entry name" value="ALPHA-TECTORIN-RELATED"/>
    <property type="match status" value="1"/>
</dbReference>
<evidence type="ECO:0000256" key="1">
    <source>
        <dbReference type="SAM" id="SignalP"/>
    </source>
</evidence>
<protein>
    <submittedName>
        <fullName evidence="3">Alpha-tectorin</fullName>
    </submittedName>
</protein>
<organism evidence="3 4">
    <name type="scientific">Triplophysa tibetana</name>
    <dbReference type="NCBI Taxonomy" id="1572043"/>
    <lineage>
        <taxon>Eukaryota</taxon>
        <taxon>Metazoa</taxon>
        <taxon>Chordata</taxon>
        <taxon>Craniata</taxon>
        <taxon>Vertebrata</taxon>
        <taxon>Euteleostomi</taxon>
        <taxon>Actinopterygii</taxon>
        <taxon>Neopterygii</taxon>
        <taxon>Teleostei</taxon>
        <taxon>Ostariophysi</taxon>
        <taxon>Cypriniformes</taxon>
        <taxon>Nemacheilidae</taxon>
        <taxon>Triplophysa</taxon>
    </lineage>
</organism>
<accession>A0A5A9PTD8</accession>
<comment type="caution">
    <text evidence="3">The sequence shown here is derived from an EMBL/GenBank/DDBJ whole genome shotgun (WGS) entry which is preliminary data.</text>
</comment>
<feature type="signal peptide" evidence="1">
    <location>
        <begin position="1"/>
        <end position="23"/>
    </location>
</feature>
<dbReference type="AlphaFoldDB" id="A0A5A9PTD8"/>
<dbReference type="Proteomes" id="UP000324632">
    <property type="component" value="Chromosome 1"/>
</dbReference>
<evidence type="ECO:0000313" key="3">
    <source>
        <dbReference type="EMBL" id="KAA0724912.1"/>
    </source>
</evidence>
<dbReference type="GO" id="GO:0007160">
    <property type="term" value="P:cell-matrix adhesion"/>
    <property type="evidence" value="ECO:0007669"/>
    <property type="project" value="InterPro"/>
</dbReference>
<dbReference type="EMBL" id="SOYY01000001">
    <property type="protein sequence ID" value="KAA0724912.1"/>
    <property type="molecule type" value="Genomic_DNA"/>
</dbReference>
<dbReference type="Pfam" id="PF06119">
    <property type="entry name" value="NIDO"/>
    <property type="match status" value="1"/>
</dbReference>
<keyword evidence="1" id="KW-0732">Signal</keyword>
<sequence length="291" mass="32677">MRFLQQHLLLLVSVLSLNQGTTAQKAPGNFYPFDSVAGSIAVEDENSTYVGLSRPFVFFGRLYHQLYVNNNGHLSFIQPSTDFIPHPPPSYRGEDIIAPLWTDIDISPNGVISYKEYTEGVVLANATRDINLYFPDLSFTATWVFVATWHRVAYFLQPGTESSFQVVLISDGYLSFVLMNYEDVAPTADLVLAGYDTVNSARYFVIPDSSDGNSIPNLKNSSNVNVPGRWVFRVDSEQETVVGLRIRVTSYSDLTESGNILFIREKVKQELVDRGLPSMELKVRRVEKTTP</sequence>
<name>A0A5A9PTD8_9TELE</name>
<feature type="domain" description="NIDO" evidence="2">
    <location>
        <begin position="99"/>
        <end position="237"/>
    </location>
</feature>
<evidence type="ECO:0000313" key="4">
    <source>
        <dbReference type="Proteomes" id="UP000324632"/>
    </source>
</evidence>